<proteinExistence type="predicted"/>
<dbReference type="EMBL" id="WBMS02000060">
    <property type="protein sequence ID" value="MWA06969.1"/>
    <property type="molecule type" value="Genomic_DNA"/>
</dbReference>
<keyword evidence="4" id="KW-1185">Reference proteome</keyword>
<dbReference type="SUPFAM" id="SSF53597">
    <property type="entry name" value="Dihydrofolate reductase-like"/>
    <property type="match status" value="1"/>
</dbReference>
<dbReference type="PANTHER" id="PTHR38011:SF2">
    <property type="entry name" value="BIFUNCTIONAL DEAMINASE-REDUCTASE DOMAIN PROTEIN"/>
    <property type="match status" value="1"/>
</dbReference>
<comment type="caution">
    <text evidence="3">The sequence shown here is derived from an EMBL/GenBank/DDBJ whole genome shotgun (WGS) entry which is preliminary data.</text>
</comment>
<dbReference type="InterPro" id="IPR024072">
    <property type="entry name" value="DHFR-like_dom_sf"/>
</dbReference>
<dbReference type="Proteomes" id="UP000462055">
    <property type="component" value="Unassembled WGS sequence"/>
</dbReference>
<reference evidence="3" key="1">
    <citation type="submission" date="2019-12" db="EMBL/GenBank/DDBJ databases">
        <title>Actinomadura physcomitrii sp. nov., a novel actinomycete isolated from moss [Physcomitrium sphaericum (Ludw) Fuernr].</title>
        <authorList>
            <person name="Zhuang X."/>
        </authorList>
    </citation>
    <scope>NUCLEOTIDE SEQUENCE [LARGE SCALE GENOMIC DNA]</scope>
    <source>
        <strain evidence="3">LD22</strain>
    </source>
</reference>
<dbReference type="PANTHER" id="PTHR38011">
    <property type="entry name" value="DIHYDROFOLATE REDUCTASE FAMILY PROTEIN (AFU_ORTHOLOGUE AFUA_8G06820)"/>
    <property type="match status" value="1"/>
</dbReference>
<dbReference type="InterPro" id="IPR050765">
    <property type="entry name" value="Riboflavin_Biosynth_HTPR"/>
</dbReference>
<evidence type="ECO:0000256" key="1">
    <source>
        <dbReference type="SAM" id="MobiDB-lite"/>
    </source>
</evidence>
<gene>
    <name evidence="3" type="ORF">F8568_042845</name>
</gene>
<evidence type="ECO:0000313" key="4">
    <source>
        <dbReference type="Proteomes" id="UP000462055"/>
    </source>
</evidence>
<dbReference type="Pfam" id="PF01872">
    <property type="entry name" value="RibD_C"/>
    <property type="match status" value="1"/>
</dbReference>
<dbReference type="RefSeq" id="WP_151599883.1">
    <property type="nucleotide sequence ID" value="NZ_WBMS02000060.1"/>
</dbReference>
<feature type="region of interest" description="Disordered" evidence="1">
    <location>
        <begin position="19"/>
        <end position="38"/>
    </location>
</feature>
<dbReference type="GO" id="GO:0009231">
    <property type="term" value="P:riboflavin biosynthetic process"/>
    <property type="evidence" value="ECO:0007669"/>
    <property type="project" value="InterPro"/>
</dbReference>
<dbReference type="GO" id="GO:0008703">
    <property type="term" value="F:5-amino-6-(5-phosphoribosylamino)uracil reductase activity"/>
    <property type="evidence" value="ECO:0007669"/>
    <property type="project" value="InterPro"/>
</dbReference>
<name>A0A6I4MWC5_9ACTN</name>
<feature type="compositionally biased region" description="Basic and acidic residues" evidence="1">
    <location>
        <begin position="21"/>
        <end position="30"/>
    </location>
</feature>
<sequence>MGNLTVVEHVTLDGVMQAPARADEDERDGFPHGGWGIPGNDEVMASEMGKRMGGGGAILLGRRTYEDLHAVWPRRKDNPYTEVLNRTRKYVVSRTLREPLPWQNSVLVHGAEAVAGIKEREEGLTVHGSGELVRSLARLGLVDEYLLLTHPVVLGTGRRLFAGFAERLRLVDAVTTTTGVVIATYRKQGDA</sequence>
<dbReference type="InterPro" id="IPR002734">
    <property type="entry name" value="RibDG_C"/>
</dbReference>
<evidence type="ECO:0000259" key="2">
    <source>
        <dbReference type="Pfam" id="PF01872"/>
    </source>
</evidence>
<feature type="domain" description="Bacterial bifunctional deaminase-reductase C-terminal" evidence="2">
    <location>
        <begin position="5"/>
        <end position="181"/>
    </location>
</feature>
<dbReference type="AlphaFoldDB" id="A0A6I4MWC5"/>
<evidence type="ECO:0000313" key="3">
    <source>
        <dbReference type="EMBL" id="MWA06969.1"/>
    </source>
</evidence>
<accession>A0A6I4MWC5</accession>
<dbReference type="Gene3D" id="3.40.430.10">
    <property type="entry name" value="Dihydrofolate Reductase, subunit A"/>
    <property type="match status" value="1"/>
</dbReference>
<protein>
    <submittedName>
        <fullName evidence="3">Dihydrofolate reductase</fullName>
    </submittedName>
</protein>
<organism evidence="3 4">
    <name type="scientific">Actinomadura physcomitrii</name>
    <dbReference type="NCBI Taxonomy" id="2650748"/>
    <lineage>
        <taxon>Bacteria</taxon>
        <taxon>Bacillati</taxon>
        <taxon>Actinomycetota</taxon>
        <taxon>Actinomycetes</taxon>
        <taxon>Streptosporangiales</taxon>
        <taxon>Thermomonosporaceae</taxon>
        <taxon>Actinomadura</taxon>
    </lineage>
</organism>